<feature type="signal peptide" evidence="2">
    <location>
        <begin position="1"/>
        <end position="19"/>
    </location>
</feature>
<dbReference type="AlphaFoldDB" id="A0A814ZQV7"/>
<sequence>MQISFFVIMLALLFGFTDSSHFRGGSITWKPVNVSAVTNNTVDIIVEQSYSWLLAYYLCDNTTIATQGTIGDLAYLQCSIYPCDGYNNNLSTVVPCTDYSVSADVSSGKKSSILTLNSNSQLTLTFTGGAWLSLLTGGSVWSITTMINLQARIDNGCLNTPPVSTVLPVIRVPINIQSTIIIPMADDDNDYLRCRWAQANHIINFSQNMVTVDECGGVCNAVPNATLYSDNTGTSCKMVFTGNTPGFYAAALQIEDFYNDENITAPLSSTPVQFLISVYIGSCQPSIIGAQPNGALINVALNTSMSSVTIIAQIGCINTTVVDFLKISPPGMTTSAIVQNPTNSSLFSIQLNWIPATLGSQVFCCAAIDNNLGQSDMYCVTFLVTDFLITTVTTSSTTVTTLNTTMTTPNTTVTTLNTTVTTLSTTMTTLSTTMTTLNTTMIPTGQSKGLNIGLIVGISILGLLACCAICSCCCYCCWPCIEWFSSAFRCACCRSICQNRYKCNRHQQQLPFEHLHLVPTSSPSLENPVHRSAYKQNATINGSRVARLSNELVALGLHYAGDSLTTLKKSFANIRNSVELTKIARQTNHQLVKETTTTKQVAPSSNYNNVVIVHRLKSTINNAQEIDDDCNTNTTDVSTESEENDDDNNINVYANENQYQQQNYRFKPFIKQPMNNVTVNKKSRRKNSAVPSVSC</sequence>
<dbReference type="Proteomes" id="UP000663845">
    <property type="component" value="Unassembled WGS sequence"/>
</dbReference>
<reference evidence="3" key="1">
    <citation type="submission" date="2021-02" db="EMBL/GenBank/DDBJ databases">
        <authorList>
            <person name="Nowell W R."/>
        </authorList>
    </citation>
    <scope>NUCLEOTIDE SEQUENCE</scope>
</reference>
<evidence type="ECO:0000313" key="4">
    <source>
        <dbReference type="Proteomes" id="UP000663845"/>
    </source>
</evidence>
<comment type="caution">
    <text evidence="3">The sequence shown here is derived from an EMBL/GenBank/DDBJ whole genome shotgun (WGS) entry which is preliminary data.</text>
</comment>
<organism evidence="3 4">
    <name type="scientific">Adineta steineri</name>
    <dbReference type="NCBI Taxonomy" id="433720"/>
    <lineage>
        <taxon>Eukaryota</taxon>
        <taxon>Metazoa</taxon>
        <taxon>Spiralia</taxon>
        <taxon>Gnathifera</taxon>
        <taxon>Rotifera</taxon>
        <taxon>Eurotatoria</taxon>
        <taxon>Bdelloidea</taxon>
        <taxon>Adinetida</taxon>
        <taxon>Adinetidae</taxon>
        <taxon>Adineta</taxon>
    </lineage>
</organism>
<feature type="compositionally biased region" description="Acidic residues" evidence="1">
    <location>
        <begin position="639"/>
        <end position="648"/>
    </location>
</feature>
<evidence type="ECO:0000256" key="2">
    <source>
        <dbReference type="SAM" id="SignalP"/>
    </source>
</evidence>
<dbReference type="EMBL" id="CAJNOG010000444">
    <property type="protein sequence ID" value="CAF1245148.1"/>
    <property type="molecule type" value="Genomic_DNA"/>
</dbReference>
<protein>
    <submittedName>
        <fullName evidence="3">Uncharacterized protein</fullName>
    </submittedName>
</protein>
<evidence type="ECO:0000256" key="1">
    <source>
        <dbReference type="SAM" id="MobiDB-lite"/>
    </source>
</evidence>
<proteinExistence type="predicted"/>
<name>A0A814ZQV7_9BILA</name>
<feature type="chain" id="PRO_5032280594" evidence="2">
    <location>
        <begin position="20"/>
        <end position="695"/>
    </location>
</feature>
<dbReference type="Gene3D" id="1.20.5.340">
    <property type="match status" value="1"/>
</dbReference>
<gene>
    <name evidence="3" type="ORF">JYZ213_LOCUS29299</name>
</gene>
<evidence type="ECO:0000313" key="3">
    <source>
        <dbReference type="EMBL" id="CAF1245148.1"/>
    </source>
</evidence>
<feature type="region of interest" description="Disordered" evidence="1">
    <location>
        <begin position="627"/>
        <end position="649"/>
    </location>
</feature>
<keyword evidence="2" id="KW-0732">Signal</keyword>
<accession>A0A814ZQV7</accession>